<keyword evidence="3 6" id="KW-1133">Transmembrane helix</keyword>
<feature type="transmembrane region" description="Helical" evidence="6">
    <location>
        <begin position="494"/>
        <end position="514"/>
    </location>
</feature>
<evidence type="ECO:0000256" key="3">
    <source>
        <dbReference type="ARBA" id="ARBA00022989"/>
    </source>
</evidence>
<feature type="region of interest" description="Disordered" evidence="5">
    <location>
        <begin position="339"/>
        <end position="362"/>
    </location>
</feature>
<evidence type="ECO:0000256" key="5">
    <source>
        <dbReference type="SAM" id="MobiDB-lite"/>
    </source>
</evidence>
<name>A0A8H3CLB6_9AGAM</name>
<protein>
    <recommendedName>
        <fullName evidence="7">Sugar phosphate transporter domain-containing protein</fullName>
    </recommendedName>
</protein>
<dbReference type="Proteomes" id="UP000663840">
    <property type="component" value="Unassembled WGS sequence"/>
</dbReference>
<dbReference type="InterPro" id="IPR050186">
    <property type="entry name" value="TPT_transporter"/>
</dbReference>
<dbReference type="EMBL" id="CAJMWR010004131">
    <property type="protein sequence ID" value="CAE6485639.1"/>
    <property type="molecule type" value="Genomic_DNA"/>
</dbReference>
<dbReference type="Pfam" id="PF03151">
    <property type="entry name" value="TPT"/>
    <property type="match status" value="2"/>
</dbReference>
<keyword evidence="2 6" id="KW-0812">Transmembrane</keyword>
<evidence type="ECO:0000256" key="4">
    <source>
        <dbReference type="ARBA" id="ARBA00023136"/>
    </source>
</evidence>
<gene>
    <name evidence="8" type="ORF">RDB_LOCUS140314</name>
</gene>
<dbReference type="InterPro" id="IPR004853">
    <property type="entry name" value="Sugar_P_trans_dom"/>
</dbReference>
<feature type="transmembrane region" description="Helical" evidence="6">
    <location>
        <begin position="134"/>
        <end position="158"/>
    </location>
</feature>
<evidence type="ECO:0000313" key="9">
    <source>
        <dbReference type="Proteomes" id="UP000663840"/>
    </source>
</evidence>
<comment type="caution">
    <text evidence="8">The sequence shown here is derived from an EMBL/GenBank/DDBJ whole genome shotgun (WGS) entry which is preliminary data.</text>
</comment>
<feature type="transmembrane region" description="Helical" evidence="6">
    <location>
        <begin position="205"/>
        <end position="224"/>
    </location>
</feature>
<feature type="transmembrane region" description="Helical" evidence="6">
    <location>
        <begin position="443"/>
        <end position="460"/>
    </location>
</feature>
<feature type="compositionally biased region" description="Polar residues" evidence="5">
    <location>
        <begin position="339"/>
        <end position="350"/>
    </location>
</feature>
<feature type="transmembrane region" description="Helical" evidence="6">
    <location>
        <begin position="170"/>
        <end position="193"/>
    </location>
</feature>
<dbReference type="AlphaFoldDB" id="A0A8H3CLB6"/>
<feature type="domain" description="Sugar phosphate transporter" evidence="7">
    <location>
        <begin position="426"/>
        <end position="511"/>
    </location>
</feature>
<evidence type="ECO:0000256" key="1">
    <source>
        <dbReference type="ARBA" id="ARBA00004141"/>
    </source>
</evidence>
<evidence type="ECO:0000256" key="2">
    <source>
        <dbReference type="ARBA" id="ARBA00022692"/>
    </source>
</evidence>
<proteinExistence type="predicted"/>
<dbReference type="SUPFAM" id="SSF103481">
    <property type="entry name" value="Multidrug resistance efflux transporter EmrE"/>
    <property type="match status" value="1"/>
</dbReference>
<organism evidence="8 9">
    <name type="scientific">Rhizoctonia solani</name>
    <dbReference type="NCBI Taxonomy" id="456999"/>
    <lineage>
        <taxon>Eukaryota</taxon>
        <taxon>Fungi</taxon>
        <taxon>Dikarya</taxon>
        <taxon>Basidiomycota</taxon>
        <taxon>Agaricomycotina</taxon>
        <taxon>Agaricomycetes</taxon>
        <taxon>Cantharellales</taxon>
        <taxon>Ceratobasidiaceae</taxon>
        <taxon>Rhizoctonia</taxon>
    </lineage>
</organism>
<evidence type="ECO:0000259" key="7">
    <source>
        <dbReference type="Pfam" id="PF03151"/>
    </source>
</evidence>
<dbReference type="PANTHER" id="PTHR11132">
    <property type="entry name" value="SOLUTE CARRIER FAMILY 35"/>
    <property type="match status" value="1"/>
</dbReference>
<dbReference type="InterPro" id="IPR037185">
    <property type="entry name" value="EmrE-like"/>
</dbReference>
<evidence type="ECO:0000313" key="8">
    <source>
        <dbReference type="EMBL" id="CAE6485639.1"/>
    </source>
</evidence>
<dbReference type="GO" id="GO:0016020">
    <property type="term" value="C:membrane"/>
    <property type="evidence" value="ECO:0007669"/>
    <property type="project" value="UniProtKB-SubCell"/>
</dbReference>
<accession>A0A8H3CLB6</accession>
<evidence type="ECO:0000256" key="6">
    <source>
        <dbReference type="SAM" id="Phobius"/>
    </source>
</evidence>
<sequence>MGRHLSSHSLSRNHTCAPLSAPGRSEIWSLPTPPPSLSELSVLACTTSPPPKTSQLGGGRSEHITNERSDQYLSIDQSLPNSLLPLSYTPSHRPNSGLRREAWPVPWFVSVTSFRRVPVQSFQSLAAGITRSRITGLGASVGIWLALYLACNLALTLHNKYLLNDFPFPWLLTALHAFCAALGSWICVWQGVFEPAPLNHPTTPLLALFSVLYSANIAASNASLQLVSIATHQVVRAATPLFVIGFAWIDQFRFNTPKGELNRVTNMETPTKRRAGCLGITSEKMKSLTPVILGVVFATYGDYSYTRAGLALTLLGTALAALKTMLASRVVQARIQTSYTPHGDTSTPVSPKSVHPARAHSRRASIKRVVDQNYAPVDGPSGSNHLPTAATATATAPALHPLDVLLRLSPLACIQCLVMAFLTGETRHWSSNMDLTVTRWRTLALNGVLAFLLNYVSFVTSRKAGPLSMTVAANVKQVLTILLALMVFNTSTPSVTHLVGIALTLGGGLWYGYLEVKEKSQAAAKELDEKALV</sequence>
<feature type="region of interest" description="Disordered" evidence="5">
    <location>
        <begin position="1"/>
        <end position="30"/>
    </location>
</feature>
<comment type="subcellular location">
    <subcellularLocation>
        <location evidence="1">Membrane</location>
        <topology evidence="1">Multi-pass membrane protein</topology>
    </subcellularLocation>
</comment>
<keyword evidence="4 6" id="KW-0472">Membrane</keyword>
<reference evidence="8" key="1">
    <citation type="submission" date="2021-01" db="EMBL/GenBank/DDBJ databases">
        <authorList>
            <person name="Kaushik A."/>
        </authorList>
    </citation>
    <scope>NUCLEOTIDE SEQUENCE</scope>
    <source>
        <strain evidence="8">AG1-1A</strain>
    </source>
</reference>
<feature type="domain" description="Sugar phosphate transporter" evidence="7">
    <location>
        <begin position="141"/>
        <end position="244"/>
    </location>
</feature>